<protein>
    <submittedName>
        <fullName evidence="1">Uncharacterized protein</fullName>
    </submittedName>
</protein>
<gene>
    <name evidence="1" type="ORF">S06H3_29560</name>
</gene>
<sequence>SKSGSILGLWIEDPSYDNSLRTISFGGAGAGTTYKGSAGRIISIIFKAEKAGICLYKK</sequence>
<reference evidence="1" key="1">
    <citation type="journal article" date="2014" name="Front. Microbiol.">
        <title>High frequency of phylogenetically diverse reductive dehalogenase-homologous genes in deep subseafloor sedimentary metagenomes.</title>
        <authorList>
            <person name="Kawai M."/>
            <person name="Futagami T."/>
            <person name="Toyoda A."/>
            <person name="Takaki Y."/>
            <person name="Nishi S."/>
            <person name="Hori S."/>
            <person name="Arai W."/>
            <person name="Tsubouchi T."/>
            <person name="Morono Y."/>
            <person name="Uchiyama I."/>
            <person name="Ito T."/>
            <person name="Fujiyama A."/>
            <person name="Inagaki F."/>
            <person name="Takami H."/>
        </authorList>
    </citation>
    <scope>NUCLEOTIDE SEQUENCE</scope>
    <source>
        <strain evidence="1">Expedition CK06-06</strain>
    </source>
</reference>
<name>X1MVL7_9ZZZZ</name>
<dbReference type="EMBL" id="BARV01017327">
    <property type="protein sequence ID" value="GAI22051.1"/>
    <property type="molecule type" value="Genomic_DNA"/>
</dbReference>
<dbReference type="AlphaFoldDB" id="X1MVL7"/>
<proteinExistence type="predicted"/>
<accession>X1MVL7</accession>
<comment type="caution">
    <text evidence="1">The sequence shown here is derived from an EMBL/GenBank/DDBJ whole genome shotgun (WGS) entry which is preliminary data.</text>
</comment>
<evidence type="ECO:0000313" key="1">
    <source>
        <dbReference type="EMBL" id="GAI22051.1"/>
    </source>
</evidence>
<feature type="non-terminal residue" evidence="1">
    <location>
        <position position="1"/>
    </location>
</feature>
<organism evidence="1">
    <name type="scientific">marine sediment metagenome</name>
    <dbReference type="NCBI Taxonomy" id="412755"/>
    <lineage>
        <taxon>unclassified sequences</taxon>
        <taxon>metagenomes</taxon>
        <taxon>ecological metagenomes</taxon>
    </lineage>
</organism>